<dbReference type="SMART" id="SM00450">
    <property type="entry name" value="RHOD"/>
    <property type="match status" value="1"/>
</dbReference>
<dbReference type="InterPro" id="IPR001763">
    <property type="entry name" value="Rhodanese-like_dom"/>
</dbReference>
<dbReference type="CDD" id="cd01448">
    <property type="entry name" value="TST_Repeat_1"/>
    <property type="match status" value="1"/>
</dbReference>
<keyword evidence="2" id="KW-0677">Repeat</keyword>
<dbReference type="Proteomes" id="UP000319829">
    <property type="component" value="Unassembled WGS sequence"/>
</dbReference>
<organism evidence="4 5">
    <name type="scientific">Eiseniibacteriota bacterium</name>
    <dbReference type="NCBI Taxonomy" id="2212470"/>
    <lineage>
        <taxon>Bacteria</taxon>
        <taxon>Candidatus Eiseniibacteriota</taxon>
    </lineage>
</organism>
<sequence>MAWINPQFLVETDWLAVHLDDPALRVLECTTILHPRPEGGYRAESGRATWAAGHIPRSGFADLTDDLSDRASSLLYMMPTDEQMATVMARLGVGEGTRVVLYDRAVNMWAARVWWMLRAVGFDDAAVLNGGWKKWTVEGRPTSTEPCAYPPARFVARPRPELFVG</sequence>
<evidence type="ECO:0000259" key="3">
    <source>
        <dbReference type="PROSITE" id="PS50206"/>
    </source>
</evidence>
<evidence type="ECO:0000256" key="1">
    <source>
        <dbReference type="ARBA" id="ARBA00022679"/>
    </source>
</evidence>
<gene>
    <name evidence="4" type="ORF">E6K74_12835</name>
</gene>
<dbReference type="InterPro" id="IPR045078">
    <property type="entry name" value="TST/MPST-like"/>
</dbReference>
<dbReference type="AlphaFoldDB" id="A0A538SKP2"/>
<dbReference type="Pfam" id="PF00581">
    <property type="entry name" value="Rhodanese"/>
    <property type="match status" value="1"/>
</dbReference>
<dbReference type="GO" id="GO:0004792">
    <property type="term" value="F:thiosulfate-cyanide sulfurtransferase activity"/>
    <property type="evidence" value="ECO:0007669"/>
    <property type="project" value="TreeGrafter"/>
</dbReference>
<evidence type="ECO:0000313" key="4">
    <source>
        <dbReference type="EMBL" id="TMQ51945.1"/>
    </source>
</evidence>
<dbReference type="PANTHER" id="PTHR11364">
    <property type="entry name" value="THIOSULFATE SULFERTANSFERASE"/>
    <property type="match status" value="1"/>
</dbReference>
<reference evidence="4 5" key="1">
    <citation type="journal article" date="2019" name="Nat. Microbiol.">
        <title>Mediterranean grassland soil C-N compound turnover is dependent on rainfall and depth, and is mediated by genomically divergent microorganisms.</title>
        <authorList>
            <person name="Diamond S."/>
            <person name="Andeer P.F."/>
            <person name="Li Z."/>
            <person name="Crits-Christoph A."/>
            <person name="Burstein D."/>
            <person name="Anantharaman K."/>
            <person name="Lane K.R."/>
            <person name="Thomas B.C."/>
            <person name="Pan C."/>
            <person name="Northen T.R."/>
            <person name="Banfield J.F."/>
        </authorList>
    </citation>
    <scope>NUCLEOTIDE SEQUENCE [LARGE SCALE GENOMIC DNA]</scope>
    <source>
        <strain evidence="4">WS_4</strain>
    </source>
</reference>
<dbReference type="Gene3D" id="3.40.250.10">
    <property type="entry name" value="Rhodanese-like domain"/>
    <property type="match status" value="1"/>
</dbReference>
<dbReference type="EMBL" id="VBOU01000124">
    <property type="protein sequence ID" value="TMQ51945.1"/>
    <property type="molecule type" value="Genomic_DNA"/>
</dbReference>
<evidence type="ECO:0000313" key="5">
    <source>
        <dbReference type="Proteomes" id="UP000319829"/>
    </source>
</evidence>
<accession>A0A538SKP2</accession>
<protein>
    <submittedName>
        <fullName evidence="4">Sulfurtransferase</fullName>
    </submittedName>
</protein>
<evidence type="ECO:0000256" key="2">
    <source>
        <dbReference type="ARBA" id="ARBA00022737"/>
    </source>
</evidence>
<dbReference type="InterPro" id="IPR036873">
    <property type="entry name" value="Rhodanese-like_dom_sf"/>
</dbReference>
<dbReference type="SUPFAM" id="SSF52821">
    <property type="entry name" value="Rhodanese/Cell cycle control phosphatase"/>
    <property type="match status" value="1"/>
</dbReference>
<name>A0A538SKP2_UNCEI</name>
<keyword evidence="1 4" id="KW-0808">Transferase</keyword>
<dbReference type="PANTHER" id="PTHR11364:SF27">
    <property type="entry name" value="SULFURTRANSFERASE"/>
    <property type="match status" value="1"/>
</dbReference>
<comment type="caution">
    <text evidence="4">The sequence shown here is derived from an EMBL/GenBank/DDBJ whole genome shotgun (WGS) entry which is preliminary data.</text>
</comment>
<dbReference type="PROSITE" id="PS50206">
    <property type="entry name" value="RHODANESE_3"/>
    <property type="match status" value="1"/>
</dbReference>
<feature type="non-terminal residue" evidence="4">
    <location>
        <position position="165"/>
    </location>
</feature>
<feature type="domain" description="Rhodanese" evidence="3">
    <location>
        <begin position="36"/>
        <end position="144"/>
    </location>
</feature>
<proteinExistence type="predicted"/>